<keyword evidence="2" id="KW-1185">Reference proteome</keyword>
<evidence type="ECO:0000313" key="1">
    <source>
        <dbReference type="EMBL" id="CAG8705517.1"/>
    </source>
</evidence>
<evidence type="ECO:0000313" key="2">
    <source>
        <dbReference type="Proteomes" id="UP000789860"/>
    </source>
</evidence>
<name>A0ACA9PDN4_9GLOM</name>
<proteinExistence type="predicted"/>
<sequence>MNPQQSDAKLHKVQESGIKKKAGQPKLNKDLNENSEIKIKNKV</sequence>
<gene>
    <name evidence="1" type="ORF">SCALOS_LOCUS10663</name>
</gene>
<accession>A0ACA9PDN4</accession>
<feature type="non-terminal residue" evidence="1">
    <location>
        <position position="43"/>
    </location>
</feature>
<dbReference type="EMBL" id="CAJVPM010041180">
    <property type="protein sequence ID" value="CAG8705517.1"/>
    <property type="molecule type" value="Genomic_DNA"/>
</dbReference>
<organism evidence="1 2">
    <name type="scientific">Scutellospora calospora</name>
    <dbReference type="NCBI Taxonomy" id="85575"/>
    <lineage>
        <taxon>Eukaryota</taxon>
        <taxon>Fungi</taxon>
        <taxon>Fungi incertae sedis</taxon>
        <taxon>Mucoromycota</taxon>
        <taxon>Glomeromycotina</taxon>
        <taxon>Glomeromycetes</taxon>
        <taxon>Diversisporales</taxon>
        <taxon>Gigasporaceae</taxon>
        <taxon>Scutellospora</taxon>
    </lineage>
</organism>
<reference evidence="1" key="1">
    <citation type="submission" date="2021-06" db="EMBL/GenBank/DDBJ databases">
        <authorList>
            <person name="Kallberg Y."/>
            <person name="Tangrot J."/>
            <person name="Rosling A."/>
        </authorList>
    </citation>
    <scope>NUCLEOTIDE SEQUENCE</scope>
    <source>
        <strain evidence="1">AU212A</strain>
    </source>
</reference>
<dbReference type="Proteomes" id="UP000789860">
    <property type="component" value="Unassembled WGS sequence"/>
</dbReference>
<protein>
    <submittedName>
        <fullName evidence="1">5766_t:CDS:1</fullName>
    </submittedName>
</protein>
<comment type="caution">
    <text evidence="1">The sequence shown here is derived from an EMBL/GenBank/DDBJ whole genome shotgun (WGS) entry which is preliminary data.</text>
</comment>